<keyword evidence="2" id="KW-1185">Reference proteome</keyword>
<dbReference type="Proteomes" id="UP001152607">
    <property type="component" value="Unassembled WGS sequence"/>
</dbReference>
<evidence type="ECO:0000313" key="1">
    <source>
        <dbReference type="EMBL" id="CAI6339201.1"/>
    </source>
</evidence>
<accession>A0A9W4XVD7</accession>
<name>A0A9W4XVD7_9PLEO</name>
<organism evidence="1 2">
    <name type="scientific">Periconia digitata</name>
    <dbReference type="NCBI Taxonomy" id="1303443"/>
    <lineage>
        <taxon>Eukaryota</taxon>
        <taxon>Fungi</taxon>
        <taxon>Dikarya</taxon>
        <taxon>Ascomycota</taxon>
        <taxon>Pezizomycotina</taxon>
        <taxon>Dothideomycetes</taxon>
        <taxon>Pleosporomycetidae</taxon>
        <taxon>Pleosporales</taxon>
        <taxon>Massarineae</taxon>
        <taxon>Periconiaceae</taxon>
        <taxon>Periconia</taxon>
    </lineage>
</organism>
<sequence>MFYFPLILRRQIHMHISVPYIYLQADAKRDQDIPRAYSPVQADTQYTHHSQSRAQNPSPYIYHVHTHTPSHNMYRRRHVTKRQQQHPQPTSPDVNLHITHFIAHVSPFVPRTSRPRSCSIRV</sequence>
<dbReference type="EMBL" id="CAOQHR010000009">
    <property type="protein sequence ID" value="CAI6339201.1"/>
    <property type="molecule type" value="Genomic_DNA"/>
</dbReference>
<proteinExistence type="predicted"/>
<reference evidence="1" key="1">
    <citation type="submission" date="2023-01" db="EMBL/GenBank/DDBJ databases">
        <authorList>
            <person name="Van Ghelder C."/>
            <person name="Rancurel C."/>
        </authorList>
    </citation>
    <scope>NUCLEOTIDE SEQUENCE</scope>
    <source>
        <strain evidence="1">CNCM I-4278</strain>
    </source>
</reference>
<comment type="caution">
    <text evidence="1">The sequence shown here is derived from an EMBL/GenBank/DDBJ whole genome shotgun (WGS) entry which is preliminary data.</text>
</comment>
<protein>
    <submittedName>
        <fullName evidence="1">Uncharacterized protein</fullName>
    </submittedName>
</protein>
<evidence type="ECO:0000313" key="2">
    <source>
        <dbReference type="Proteomes" id="UP001152607"/>
    </source>
</evidence>
<dbReference type="AlphaFoldDB" id="A0A9W4XVD7"/>
<gene>
    <name evidence="1" type="ORF">PDIGIT_LOCUS12349</name>
</gene>